<reference evidence="1" key="1">
    <citation type="submission" date="2014-11" db="EMBL/GenBank/DDBJ databases">
        <authorList>
            <person name="Otto D Thomas"/>
            <person name="Naeem Raeece"/>
        </authorList>
    </citation>
    <scope>NUCLEOTIDE SEQUENCE</scope>
</reference>
<dbReference type="AlphaFoldDB" id="A0A0G4I6U5"/>
<sequence>MAQQSSLLPSLDDGELLQDIIESAQFPFPEGFDAALQCPTKRLLSDFCSDKLRCLTTAFLGLHKAIKELHSSLKNNLTLVADCRKQLLELAAAKALKRNRTRLLRTEEKEYKVLFGGDEVCAPFAKGSEQTEAGQNAKTFSLAHDYARIVLPFLLKAYLNIDDKKPVEEEVDMMVIAEAIGVLEKVLHFHVKLYKLHQEIATAYSSGKQKNIGRKRIEKLRDMLEFEEGIQQDAHESFTLLTTALGVAEGTGKLLHVTEWQSIEGPPESGTEVIVDPISNFGVSTTKGKSTKLLALLKEYVFCKVHKAPRKGKNGKEIDRGHEYREVIDADTGEKQMLYCKADAQTFLLVAPTYLAIFIKRFLGVPVKSQGRVIFEDTLDLSAFQ</sequence>
<dbReference type="EMBL" id="CDMZ01005331">
    <property type="protein sequence ID" value="CEM52664.1"/>
    <property type="molecule type" value="Genomic_DNA"/>
</dbReference>
<proteinExistence type="predicted"/>
<dbReference type="InterPro" id="IPR038765">
    <property type="entry name" value="Papain-like_cys_pep_sf"/>
</dbReference>
<organism evidence="1">
    <name type="scientific">Chromera velia CCMP2878</name>
    <dbReference type="NCBI Taxonomy" id="1169474"/>
    <lineage>
        <taxon>Eukaryota</taxon>
        <taxon>Sar</taxon>
        <taxon>Alveolata</taxon>
        <taxon>Colpodellida</taxon>
        <taxon>Chromeraceae</taxon>
        <taxon>Chromera</taxon>
    </lineage>
</organism>
<evidence type="ECO:0000313" key="1">
    <source>
        <dbReference type="EMBL" id="CEM52664.1"/>
    </source>
</evidence>
<name>A0A0G4I6U5_9ALVE</name>
<dbReference type="SUPFAM" id="SSF54001">
    <property type="entry name" value="Cysteine proteinases"/>
    <property type="match status" value="1"/>
</dbReference>
<accession>A0A0G4I6U5</accession>
<dbReference type="VEuPathDB" id="CryptoDB:Cvel_11434"/>
<protein>
    <submittedName>
        <fullName evidence="1">Uncharacterized protein</fullName>
    </submittedName>
</protein>
<gene>
    <name evidence="1" type="ORF">Cvel_11434</name>
</gene>